<evidence type="ECO:0000259" key="30">
    <source>
        <dbReference type="PROSITE" id="PS01179"/>
    </source>
</evidence>
<keyword evidence="10" id="KW-0677">Repeat</keyword>
<keyword evidence="16 29" id="KW-0472">Membrane</keyword>
<feature type="transmembrane region" description="Helical" evidence="29">
    <location>
        <begin position="2202"/>
        <end position="2222"/>
    </location>
</feature>
<keyword evidence="6" id="KW-0813">Transport</keyword>
<dbReference type="InterPro" id="IPR026082">
    <property type="entry name" value="ABCA"/>
</dbReference>
<dbReference type="GO" id="GO:0016887">
    <property type="term" value="F:ATP hydrolysis activity"/>
    <property type="evidence" value="ECO:0007669"/>
    <property type="project" value="InterPro"/>
</dbReference>
<dbReference type="PROSITE" id="PS01179">
    <property type="entry name" value="PID"/>
    <property type="match status" value="1"/>
</dbReference>
<dbReference type="Pfam" id="PF03372">
    <property type="entry name" value="Exo_endo_phos"/>
    <property type="match status" value="1"/>
</dbReference>
<dbReference type="SUPFAM" id="SSF50156">
    <property type="entry name" value="PDZ domain-like"/>
    <property type="match status" value="2"/>
</dbReference>
<feature type="compositionally biased region" description="Acidic residues" evidence="28">
    <location>
        <begin position="2812"/>
        <end position="2836"/>
    </location>
</feature>
<evidence type="ECO:0000256" key="17">
    <source>
        <dbReference type="ARBA" id="ARBA00023140"/>
    </source>
</evidence>
<evidence type="ECO:0000256" key="27">
    <source>
        <dbReference type="SAM" id="Coils"/>
    </source>
</evidence>
<gene>
    <name evidence="33" type="ORF">QTP70_032979</name>
</gene>
<dbReference type="InterPro" id="IPR036034">
    <property type="entry name" value="PDZ_sf"/>
</dbReference>
<dbReference type="GO" id="GO:0005524">
    <property type="term" value="F:ATP binding"/>
    <property type="evidence" value="ECO:0007669"/>
    <property type="project" value="UniProtKB-KW"/>
</dbReference>
<evidence type="ECO:0000256" key="2">
    <source>
        <dbReference type="ARBA" id="ARBA00004556"/>
    </source>
</evidence>
<feature type="compositionally biased region" description="Polar residues" evidence="28">
    <location>
        <begin position="425"/>
        <end position="435"/>
    </location>
</feature>
<dbReference type="CDD" id="cd03263">
    <property type="entry name" value="ABC_subfamily_A"/>
    <property type="match status" value="2"/>
</dbReference>
<feature type="transmembrane region" description="Helical" evidence="29">
    <location>
        <begin position="3228"/>
        <end position="3253"/>
    </location>
</feature>
<feature type="region of interest" description="Disordered" evidence="28">
    <location>
        <begin position="282"/>
        <end position="323"/>
    </location>
</feature>
<evidence type="ECO:0000256" key="8">
    <source>
        <dbReference type="ARBA" id="ARBA00022553"/>
    </source>
</evidence>
<dbReference type="GO" id="GO:0048471">
    <property type="term" value="C:perinuclear region of cytoplasm"/>
    <property type="evidence" value="ECO:0007669"/>
    <property type="project" value="UniProtKB-SubCell"/>
</dbReference>
<dbReference type="InterPro" id="IPR056264">
    <property type="entry name" value="R2_ABCA1-4-like"/>
</dbReference>
<feature type="domain" description="PDZ" evidence="31">
    <location>
        <begin position="801"/>
        <end position="871"/>
    </location>
</feature>
<feature type="region of interest" description="Disordered" evidence="28">
    <location>
        <begin position="339"/>
        <end position="365"/>
    </location>
</feature>
<dbReference type="Pfam" id="PF05648">
    <property type="entry name" value="PEX11"/>
    <property type="match status" value="1"/>
</dbReference>
<keyword evidence="27" id="KW-0175">Coiled coil</keyword>
<feature type="region of interest" description="Disordered" evidence="28">
    <location>
        <begin position="406"/>
        <end position="437"/>
    </location>
</feature>
<feature type="region of interest" description="Disordered" evidence="28">
    <location>
        <begin position="2812"/>
        <end position="2843"/>
    </location>
</feature>
<feature type="domain" description="ABC transporter" evidence="32">
    <location>
        <begin position="2461"/>
        <end position="2692"/>
    </location>
</feature>
<dbReference type="InterPro" id="IPR003593">
    <property type="entry name" value="AAA+_ATPase"/>
</dbReference>
<dbReference type="Pfam" id="PF12698">
    <property type="entry name" value="ABC2_membrane_3"/>
    <property type="match status" value="2"/>
</dbReference>
<keyword evidence="8" id="KW-0597">Phosphoprotein</keyword>
<evidence type="ECO:0000256" key="28">
    <source>
        <dbReference type="SAM" id="MobiDB-lite"/>
    </source>
</evidence>
<feature type="transmembrane region" description="Helical" evidence="29">
    <location>
        <begin position="3265"/>
        <end position="3285"/>
    </location>
</feature>
<evidence type="ECO:0000259" key="32">
    <source>
        <dbReference type="PROSITE" id="PS50893"/>
    </source>
</evidence>
<protein>
    <recommendedName>
        <fullName evidence="23">Amyloid-beta A4 precursor protein-binding family A member 3</fullName>
        <ecNumber evidence="4">3.1.26.4</ecNumber>
        <ecNumber evidence="5">7.6.2.1</ecNumber>
    </recommendedName>
    <alternativeName>
        <fullName evidence="25">Adapter protein X11gamma</fullName>
    </alternativeName>
    <alternativeName>
        <fullName evidence="24">Neuron-specific X11L2 protein</fullName>
    </alternativeName>
    <alternativeName>
        <fullName evidence="26">Neuronal Munc18-1-interacting protein 3</fullName>
    </alternativeName>
</protein>
<dbReference type="InterPro" id="IPR013525">
    <property type="entry name" value="ABC2_TM"/>
</dbReference>
<dbReference type="FunFam" id="2.30.42.10:FF:000017">
    <property type="entry name" value="Amyloid beta A4 protein-binding family A member 1"/>
    <property type="match status" value="1"/>
</dbReference>
<feature type="compositionally biased region" description="Polar residues" evidence="28">
    <location>
        <begin position="355"/>
        <end position="365"/>
    </location>
</feature>
<evidence type="ECO:0000256" key="5">
    <source>
        <dbReference type="ARBA" id="ARBA00012189"/>
    </source>
</evidence>
<dbReference type="PANTHER" id="PTHR19229">
    <property type="entry name" value="ATP-BINDING CASSETTE TRANSPORTER SUBFAMILY A ABCA"/>
    <property type="match status" value="1"/>
</dbReference>
<proteinExistence type="inferred from homology"/>
<dbReference type="PROSITE" id="PS00211">
    <property type="entry name" value="ABC_TRANSPORTER_1"/>
    <property type="match status" value="1"/>
</dbReference>
<evidence type="ECO:0000256" key="22">
    <source>
        <dbReference type="ARBA" id="ARBA00058713"/>
    </source>
</evidence>
<evidence type="ECO:0000256" key="26">
    <source>
        <dbReference type="ARBA" id="ARBA00083043"/>
    </source>
</evidence>
<evidence type="ECO:0000256" key="25">
    <source>
        <dbReference type="ARBA" id="ARBA00078850"/>
    </source>
</evidence>
<dbReference type="CDD" id="cd09076">
    <property type="entry name" value="L1-EN"/>
    <property type="match status" value="1"/>
</dbReference>
<dbReference type="SMART" id="SM00228">
    <property type="entry name" value="PDZ"/>
    <property type="match status" value="2"/>
</dbReference>
<keyword evidence="12" id="KW-0067">ATP-binding</keyword>
<dbReference type="EC" id="3.1.26.4" evidence="4"/>
<dbReference type="Pfam" id="PF00078">
    <property type="entry name" value="RVT_1"/>
    <property type="match status" value="1"/>
</dbReference>
<dbReference type="FunFam" id="2.30.29.30:FF:000222">
    <property type="entry name" value="amyloid beta A4 precursor protein-binding family A member 3"/>
    <property type="match status" value="1"/>
</dbReference>
<evidence type="ECO:0000256" key="16">
    <source>
        <dbReference type="ARBA" id="ARBA00023136"/>
    </source>
</evidence>
<keyword evidence="13" id="KW-1278">Translocase</keyword>
<keyword evidence="9 29" id="KW-0812">Transmembrane</keyword>
<feature type="region of interest" description="Disordered" evidence="28">
    <location>
        <begin position="3770"/>
        <end position="3808"/>
    </location>
</feature>
<evidence type="ECO:0000256" key="10">
    <source>
        <dbReference type="ARBA" id="ARBA00022737"/>
    </source>
</evidence>
<feature type="domain" description="PDZ" evidence="31">
    <location>
        <begin position="711"/>
        <end position="796"/>
    </location>
</feature>
<dbReference type="GO" id="GO:0140326">
    <property type="term" value="F:ATPase-coupled intramembrane lipid transporter activity"/>
    <property type="evidence" value="ECO:0007669"/>
    <property type="project" value="UniProtKB-EC"/>
</dbReference>
<dbReference type="InterPro" id="IPR036691">
    <property type="entry name" value="Endo/exonu/phosph_ase_sf"/>
</dbReference>
<dbReference type="FunFam" id="3.40.50.300:FF:000264">
    <property type="entry name" value="ATP-binding cassette, sub-family A (ABC1), member 1"/>
    <property type="match status" value="1"/>
</dbReference>
<feature type="coiled-coil region" evidence="27">
    <location>
        <begin position="1884"/>
        <end position="1911"/>
    </location>
</feature>
<dbReference type="InterPro" id="IPR043128">
    <property type="entry name" value="Rev_trsase/Diguanyl_cyclase"/>
</dbReference>
<comment type="caution">
    <text evidence="33">The sequence shown here is derived from an EMBL/GenBank/DDBJ whole genome shotgun (WGS) entry which is preliminary data.</text>
</comment>
<dbReference type="Gene3D" id="3.60.10.10">
    <property type="entry name" value="Endonuclease/exonuclease/phosphatase"/>
    <property type="match status" value="1"/>
</dbReference>
<dbReference type="Pfam" id="PF00595">
    <property type="entry name" value="PDZ"/>
    <property type="match status" value="2"/>
</dbReference>
<feature type="transmembrane region" description="Helical" evidence="29">
    <location>
        <begin position="3297"/>
        <end position="3321"/>
    </location>
</feature>
<evidence type="ECO:0000256" key="3">
    <source>
        <dbReference type="ARBA" id="ARBA00010879"/>
    </source>
</evidence>
<keyword evidence="15" id="KW-0007">Acetylation</keyword>
<dbReference type="InterPro" id="IPR005135">
    <property type="entry name" value="Endo/exonuclease/phosphatase"/>
</dbReference>
<keyword evidence="7" id="KW-0963">Cytoplasm</keyword>
<feature type="compositionally biased region" description="Basic and acidic residues" evidence="28">
    <location>
        <begin position="211"/>
        <end position="227"/>
    </location>
</feature>
<evidence type="ECO:0000256" key="21">
    <source>
        <dbReference type="ARBA" id="ARBA00046271"/>
    </source>
</evidence>
<evidence type="ECO:0000256" key="23">
    <source>
        <dbReference type="ARBA" id="ARBA00067675"/>
    </source>
</evidence>
<evidence type="ECO:0000256" key="24">
    <source>
        <dbReference type="ARBA" id="ARBA00077607"/>
    </source>
</evidence>
<keyword evidence="18" id="KW-1015">Disulfide bond</keyword>
<evidence type="ECO:0000256" key="29">
    <source>
        <dbReference type="SAM" id="Phobius"/>
    </source>
</evidence>
<dbReference type="CDD" id="cd06720">
    <property type="entry name" value="PDZ1_APBA1_3-like"/>
    <property type="match status" value="1"/>
</dbReference>
<dbReference type="SUPFAM" id="SSF56219">
    <property type="entry name" value="DNase I-like"/>
    <property type="match status" value="1"/>
</dbReference>
<dbReference type="GO" id="GO:0005778">
    <property type="term" value="C:peroxisomal membrane"/>
    <property type="evidence" value="ECO:0007669"/>
    <property type="project" value="UniProtKB-SubCell"/>
</dbReference>
<keyword evidence="34" id="KW-1185">Reference proteome</keyword>
<evidence type="ECO:0000256" key="18">
    <source>
        <dbReference type="ARBA" id="ARBA00023157"/>
    </source>
</evidence>
<feature type="compositionally biased region" description="Low complexity" evidence="28">
    <location>
        <begin position="3776"/>
        <end position="3795"/>
    </location>
</feature>
<keyword evidence="11" id="KW-0547">Nucleotide-binding</keyword>
<evidence type="ECO:0000256" key="12">
    <source>
        <dbReference type="ARBA" id="ARBA00022840"/>
    </source>
</evidence>
<dbReference type="InterPro" id="IPR000477">
    <property type="entry name" value="RT_dom"/>
</dbReference>
<name>A0AAE0QVM0_9TELE</name>
<keyword evidence="19" id="KW-0325">Glycoprotein</keyword>
<evidence type="ECO:0000256" key="1">
    <source>
        <dbReference type="ARBA" id="ARBA00004141"/>
    </source>
</evidence>
<dbReference type="SMART" id="SM00462">
    <property type="entry name" value="PTB"/>
    <property type="match status" value="1"/>
</dbReference>
<evidence type="ECO:0000256" key="14">
    <source>
        <dbReference type="ARBA" id="ARBA00022989"/>
    </source>
</evidence>
<dbReference type="InterPro" id="IPR017871">
    <property type="entry name" value="ABC_transporter-like_CS"/>
</dbReference>
<feature type="transmembrane region" description="Helical" evidence="29">
    <location>
        <begin position="3186"/>
        <end position="3208"/>
    </location>
</feature>
<evidence type="ECO:0000256" key="4">
    <source>
        <dbReference type="ARBA" id="ARBA00012180"/>
    </source>
</evidence>
<organism evidence="33 34">
    <name type="scientific">Hemibagrus guttatus</name>
    <dbReference type="NCBI Taxonomy" id="175788"/>
    <lineage>
        <taxon>Eukaryota</taxon>
        <taxon>Metazoa</taxon>
        <taxon>Chordata</taxon>
        <taxon>Craniata</taxon>
        <taxon>Vertebrata</taxon>
        <taxon>Euteleostomi</taxon>
        <taxon>Actinopterygii</taxon>
        <taxon>Neopterygii</taxon>
        <taxon>Teleostei</taxon>
        <taxon>Ostariophysi</taxon>
        <taxon>Siluriformes</taxon>
        <taxon>Bagridae</taxon>
        <taxon>Hemibagrus</taxon>
    </lineage>
</organism>
<comment type="similarity">
    <text evidence="3">Belongs to the beta type-B retroviral polymerase family. HERV class-II K(HML-2) pol subfamily.</text>
</comment>
<reference evidence="33" key="1">
    <citation type="submission" date="2023-06" db="EMBL/GenBank/DDBJ databases">
        <title>Male Hemibagrus guttatus genome.</title>
        <authorList>
            <person name="Bian C."/>
        </authorList>
    </citation>
    <scope>NUCLEOTIDE SEQUENCE</scope>
    <source>
        <strain evidence="33">Male_cb2023</strain>
        <tissue evidence="33">Muscle</tissue>
    </source>
</reference>
<evidence type="ECO:0000256" key="13">
    <source>
        <dbReference type="ARBA" id="ARBA00022967"/>
    </source>
</evidence>
<dbReference type="InterPro" id="IPR003439">
    <property type="entry name" value="ABC_transporter-like_ATP-bd"/>
</dbReference>
<comment type="catalytic activity">
    <reaction evidence="20">
        <text>ATP + H2O + phospholipidSide 1 = ADP + phosphate + phospholipidSide 2.</text>
        <dbReference type="EC" id="7.6.2.1"/>
    </reaction>
</comment>
<dbReference type="FunFam" id="2.30.42.10:FF:000007">
    <property type="entry name" value="Amyloid beta A4 protein-binding family A member"/>
    <property type="match status" value="1"/>
</dbReference>
<dbReference type="GO" id="GO:0004523">
    <property type="term" value="F:RNA-DNA hybrid ribonuclease activity"/>
    <property type="evidence" value="ECO:0007669"/>
    <property type="project" value="UniProtKB-EC"/>
</dbReference>
<dbReference type="Gene3D" id="2.30.42.10">
    <property type="match status" value="2"/>
</dbReference>
<dbReference type="SUPFAM" id="SSF50729">
    <property type="entry name" value="PH domain-like"/>
    <property type="match status" value="1"/>
</dbReference>
<evidence type="ECO:0000313" key="33">
    <source>
        <dbReference type="EMBL" id="KAK3533862.1"/>
    </source>
</evidence>
<evidence type="ECO:0000256" key="15">
    <source>
        <dbReference type="ARBA" id="ARBA00022990"/>
    </source>
</evidence>
<feature type="transmembrane region" description="Helical" evidence="29">
    <location>
        <begin position="2243"/>
        <end position="2266"/>
    </location>
</feature>
<dbReference type="GO" id="GO:0140359">
    <property type="term" value="F:ABC-type transporter activity"/>
    <property type="evidence" value="ECO:0007669"/>
    <property type="project" value="InterPro"/>
</dbReference>
<dbReference type="Pfam" id="PF00640">
    <property type="entry name" value="PID"/>
    <property type="match status" value="1"/>
</dbReference>
<dbReference type="InterPro" id="IPR043502">
    <property type="entry name" value="DNA/RNA_pol_sf"/>
</dbReference>
<dbReference type="Gene3D" id="2.30.29.30">
    <property type="entry name" value="Pleckstrin-homology domain (PH domain)/Phosphotyrosine-binding domain (PTB)"/>
    <property type="match status" value="1"/>
</dbReference>
<feature type="transmembrane region" description="Helical" evidence="29">
    <location>
        <begin position="3384"/>
        <end position="3403"/>
    </location>
</feature>
<evidence type="ECO:0000256" key="20">
    <source>
        <dbReference type="ARBA" id="ARBA00034036"/>
    </source>
</evidence>
<feature type="transmembrane region" description="Helical" evidence="29">
    <location>
        <begin position="2305"/>
        <end position="2325"/>
    </location>
</feature>
<dbReference type="GO" id="GO:0016559">
    <property type="term" value="P:peroxisome fission"/>
    <property type="evidence" value="ECO:0007669"/>
    <property type="project" value="InterPro"/>
</dbReference>
<dbReference type="PANTHER" id="PTHR19229:SF49">
    <property type="entry name" value="PHOSPHOLIPID-TRANSPORTING ATPASE ABCA7"/>
    <property type="match status" value="1"/>
</dbReference>
<dbReference type="Proteomes" id="UP001274896">
    <property type="component" value="Unassembled WGS sequence"/>
</dbReference>
<dbReference type="InterPro" id="IPR001478">
    <property type="entry name" value="PDZ"/>
</dbReference>
<dbReference type="EC" id="7.6.2.1" evidence="5"/>
<comment type="subcellular location">
    <subcellularLocation>
        <location evidence="2">Cytoplasm</location>
        <location evidence="2">Perinuclear region</location>
    </subcellularLocation>
    <subcellularLocation>
        <location evidence="1">Membrane</location>
        <topology evidence="1">Multi-pass membrane protein</topology>
    </subcellularLocation>
    <subcellularLocation>
        <location evidence="21">Peroxisome membrane</location>
    </subcellularLocation>
</comment>
<keyword evidence="17" id="KW-0576">Peroxisome</keyword>
<evidence type="ECO:0000256" key="6">
    <source>
        <dbReference type="ARBA" id="ARBA00022448"/>
    </source>
</evidence>
<dbReference type="PROSITE" id="PS50893">
    <property type="entry name" value="ABC_TRANSPORTER_2"/>
    <property type="match status" value="2"/>
</dbReference>
<evidence type="ECO:0000256" key="19">
    <source>
        <dbReference type="ARBA" id="ARBA00023180"/>
    </source>
</evidence>
<dbReference type="Pfam" id="PF23321">
    <property type="entry name" value="R1_ABCA1"/>
    <property type="match status" value="1"/>
</dbReference>
<sequence>MENSFESVVNLLESYRGRDKVIRTVCYASQLVGGIISRKTSNSSQLSKSLMLFSAQLSHCRTVLRLFDDLSMAAYSLSYGLGSTEEDKVLRGMSVLINVADQLYYPCEHIAWAADAELIKVKSDKWWTLSTMLWGVSLLLGILRSLRIVRKLRKKAQKCRDAGQAVSRNLLPENGRFVTCTVTFVFLINCAGMDKQTDVSDNKVASSFKDKVLENSDQAENRPKLEDLESFNSTEPPPLDWRSDSSSEACSLRDIEEPGSFSMDTPSEELCDYSARSTSCTPTEAEDFSKKEAEHCTNSNQRMTESDVSETPGENSTESRQQHDLDHAHIQGLLNQLQLFHPSPPCKEPESEKSTFSADPSTQTLSSSCYLPDVSAYPTCSEGSSVSGLLFTVSQQRELLELLEDPEPQEPQEEFQESQEDHSISTEQAAESNIAQLPECQTRYITRRGEADEMVSVSYGTDVWHSPIEDEFMMSGYSENEGMEQWQQSRCMMHDESASPGADVDAEADTQASCKAVPGPCDTDDLLDGIIFGAKYLGSTQLQTDKNPSTNARMAQAQEAVDRIKAPEGESQPMTEVDLFISTQRIKVLSADTQEAMMDHSLQMISYIADIGSLVVLMVRRKPADHKSENSAAWSSSPPKKCWMICHVFSSEDAQIIAQAIGQAFGVAYQQFLQANGIKAGDFRQAEFCLSSQELYNGDLVHFSQSENIREVCIIKKVGEILGIAVEESGWGSILPTVVVANLLHGGAAERSGELSIGDRVMSVNGASLVGLPITTCHNIIRDLKNQSQVKLSIVHCPPVTMAIIKRPDPKYQLGFSVEDGIICSLMRGGIAERGGIRVGHRIIEINGQSVVATPHEKIIHILTNAVGELTYTHQAAGKMGKCKDLSQGQIVMVRRVDQSISKIAALVGCYWSAVLWSMPVEAKTEDSAMAIGTQLLLLLWKNFIYRRRNKVQLIIELLWPLFLFLILIAVRHSHPPYKHSQCHFPNKALPSAGSLAWVQGIICNIQNPCFHYPTPGETPGEVGNFNNSILSRIFVDGRTVLTNLGNQTTLSALENLSLAVRRLGQRQEAWPNLPVGEYLKANETFSSFLRTNCSLPSSTVDQILRAQLSLQVVSLAGAGMRLSDIVCNATLLDSYLTVEGNSSFTELQQNLCAVPSDLLQQAEQIFLSQLNLSKIITRERLHSNAAEVRQLSWAVSSVAREFGSLLNDISALSSFTELNAELRLISPENGSRQPRESFRAFSRIVCGYPEVGGEKIPSFNWYEDQDIKSFLGKDGTEEDDLENNNTTTPFCKNLIQTLESNPLSRIVWRGIKPLFIGKLLYTPDTPVTQRIMNEMNKTFQDFEIVAQMHDAWEEVGPRLKSFMESSVEIRTLQDLLRRPEVAVMVNLQLENTSWTASRIAHFLSTPNPDTAEEEGVPATWLDLYQDFNSTISLLSQLTKCFSLNKLEGMATEGQLVERALELLEDRKFWAGIVFLLPDPSSSDLPPHIRYKIRMDVDDVTRTNKIKDKFWDPGPAAEPFSDLRYIWGGFVYVQDLVERAITRVLSGKQPTTGIYVQQMPYPCFVDDVPGLTTTAIGAVDLQGAGGNWATVGRRSRGGRRVHRQREKRKGKSVGLRIGTLNVGTMTGKGRELADMMERRKVDILCVQETRWKGSKARSIGAGFKLFYYGVDSKRNGVGVVLKEEFVRNVLEVKRVSDRVMSLKLEIEGVMLNVVSGYAPQVGCELEEKERFWSELDEVMESIPTGERVVIGADFNGHVGEGNTGDEEVMGKFGVKERNLEGQMVVDFAKRMDMAVDTYFQKREEHRVTYNSGGRRTQKLRQALGGQVLLPDDWETTAEVIRETGRKVLGVSSGRRKEDKETWWWNEEVQDSIQRKRLAKNKWDMDRTEENRQEYKELQRRVKREVSKAKQKAYDELYTRLDSREGEKDLYRLARQRDRDGKDVQQVRVIKDRDGRVLTMMDQLSEEVRQESPWTMMFADDIVICSESREQVEENLERWRFALERRGMKVSRSKTEYMCVNEREGSGTVRLQGEEVKKVQEFKYLGSTVQSNGECGKEVKKRVQAGWNGWRKVWGVLCDQKISARIKGKVYRTVVRPAMLYGLETVSLRKRQESELEVAELKMLRFSLGVTRLDRIRNEYIRGTAHVGRLGDKVRETRLRWFGHVQRRESEYIGRRMLDMELPGRRQRGRPKRRFLRVLNRSLPLFMTLAWIYSVAMIIKGVVYEKEARLKETMKIMGLGSGTLWLSWFITSYLPFLFSSGLLITALKLGDILPYSDPAVIFFFLAAFATATIMLCFLISTFFSRANLAAACGGLIYFSLYLPYVLCVAWREYLTGTHRILASFLSPVAFGFGCEYFSQYEEQGVGIQWYNLLSSPAEGDKYNFTASIIMLYVDAFIYGVATWYIEAVFPGQYGNPRPWNFLFQFNYWGGVPLEADIPIPPEPCDQPDNQIEPEPSHLVLGVAIHDLVKIYKKGAKLAVNHLSLKFYEGQITSFLGHNGAGKTTTMSILTGLFPPTAGTVYIKGRDIRTDTEIIRRTLGVCPQHNVLFPKLTVEEHVWFYGRLKGMSSAEVNEEMASLLEDVGLLHKRHELTKNLSGGMQRKLSVAIAFIGGSKVVVLDEPTAGVDPYSRRGIWDLLLKYRKDRTIILSTHYMDEADLLGDRIAIISQGKLCCCGSPLFLKAHLGTGYYLTVVKKELQSLTPSSTSGANISASTLMKESDSSMSDDTGLGNEICGSDVSGLVALAQHYIAGARLVEDVGREAVINFPHAASEDGTLAIFLAELEKRQSEFGIISYGLSDTTLEEIFLKVAEETGVDADPEGGGEEEPFEDRDTDANETDPLSSNVQGGMTLTGWRLTWQQLRALFTKRLKYALRSRRGFIAQIMLPAVFVLVALLFSLIVPPFGKYPPLELQPWMYGEQYTFFSNDAPENPEIQNLLQALLDPPGFGTKCMEKDMEPQCEDSEAGTAFLRPQISYTTWQFFNDGNWTDAHPSPECECSTEDVRRMLPECPVGAGGLPPPQIQRRTGDLLQNLTGRNISDYLIKTYPQILKKSMKTKKWVNEFRYGGFSLGSKSSQSRTDVQQLEQSVMSIRTHYKIAQNSSLDQLLDRLPNLLTGINSKNNVKVWFNNKGWHAIVSFVNIMNNGLLRASLPPGPDRRKHGITAYNHPLNLTKEQLTELALMTTSVDVLVSICVIFAMSFVPASFVLFLIEERVSKSKHLQFVSGVKPILYWTANFVWDMLNYTVPATMVVFIFISFQQQSYVSEKNLPALVLLLLFYGWSITPLMYPASFVFSVPSTAYVVLTSINLFIGINGSIATFVLELFVDEHLNEVNRVLKKVFLIFPHFCLGRGLIDMAKNQAMADAFQRLGNKQTLEPLAWDFVGKNLFAMAVEGVFFFIFTVLLQYKFFIHFRLWSDPILPPLGPEDEDVANERERVKSNKTQDHILTVRDLSKVYKAGKRPAVNQLCLSIPRGECFGLLGVNGAGKTSTFRMLTGDTTITYGDAFLNSYSVLNDMDRVHQLMGYCPQFDATNDLLTGREHLEFYARLRGVPEPYVAKVSQWGVKKLGLTQYADQEAGGYSGGNKRKLSTAISLIGAPPVVFLDEPTTGMDPKAKRFLWNCILSVIKEGRAVVLTSHSMEECEALCTRMAIMVNGRFQCLGSVQHLKNKFGDGYTIILRLSAPSSDPCPVDAYIRNCFPGVELKERHHNILQYQLPTHACSLAHVFDILSNNSEELGIAEYSVSQTTLDQVFVNFAKEQMDDDDRLREVAINSVSDAAQSHTSQQSSQTLSPLLTTSFKPKRSPSSPPLAI</sequence>
<dbReference type="CDD" id="cd01208">
    <property type="entry name" value="PTB_X11"/>
    <property type="match status" value="1"/>
</dbReference>
<dbReference type="FunFam" id="3.40.50.300:FF:000232">
    <property type="entry name" value="ATP-binding cassette, sub-family A (ABC1), member 1"/>
    <property type="match status" value="1"/>
</dbReference>
<evidence type="ECO:0000256" key="9">
    <source>
        <dbReference type="ARBA" id="ARBA00022692"/>
    </source>
</evidence>
<dbReference type="Pfam" id="PF00005">
    <property type="entry name" value="ABC_tran"/>
    <property type="match status" value="2"/>
</dbReference>
<evidence type="ECO:0000259" key="31">
    <source>
        <dbReference type="PROSITE" id="PS50106"/>
    </source>
</evidence>
<evidence type="ECO:0000313" key="34">
    <source>
        <dbReference type="Proteomes" id="UP001274896"/>
    </source>
</evidence>
<evidence type="ECO:0000256" key="11">
    <source>
        <dbReference type="ARBA" id="ARBA00022741"/>
    </source>
</evidence>
<dbReference type="SMART" id="SM00382">
    <property type="entry name" value="AAA"/>
    <property type="match status" value="2"/>
</dbReference>
<feature type="domain" description="ABC transporter" evidence="32">
    <location>
        <begin position="3444"/>
        <end position="3676"/>
    </location>
</feature>
<comment type="function">
    <text evidence="22">May modulate processing of the amyloid-beta precursor protein (APP) and hence formation of APP-beta. May enhance the activity of HIF1A in macrophages by inhibiting the activity of HIF1AN.</text>
</comment>
<dbReference type="SUPFAM" id="SSF52540">
    <property type="entry name" value="P-loop containing nucleoside triphosphate hydrolases"/>
    <property type="match status" value="2"/>
</dbReference>
<dbReference type="InterPro" id="IPR011993">
    <property type="entry name" value="PH-like_dom_sf"/>
</dbReference>
<dbReference type="InterPro" id="IPR008733">
    <property type="entry name" value="PEX11"/>
</dbReference>
<feature type="transmembrane region" description="Helical" evidence="29">
    <location>
        <begin position="2278"/>
        <end position="2298"/>
    </location>
</feature>
<feature type="transmembrane region" description="Helical" evidence="29">
    <location>
        <begin position="2878"/>
        <end position="2899"/>
    </location>
</feature>
<dbReference type="Gene3D" id="3.30.70.270">
    <property type="match status" value="1"/>
</dbReference>
<evidence type="ECO:0000256" key="7">
    <source>
        <dbReference type="ARBA" id="ARBA00022490"/>
    </source>
</evidence>
<accession>A0AAE0QVM0</accession>
<dbReference type="SUPFAM" id="SSF56672">
    <property type="entry name" value="DNA/RNA polymerases"/>
    <property type="match status" value="1"/>
</dbReference>
<dbReference type="InterPro" id="IPR027417">
    <property type="entry name" value="P-loop_NTPase"/>
</dbReference>
<dbReference type="EMBL" id="JAUCMX010000010">
    <property type="protein sequence ID" value="KAK3533862.1"/>
    <property type="molecule type" value="Genomic_DNA"/>
</dbReference>
<dbReference type="Gene3D" id="3.40.50.300">
    <property type="entry name" value="P-loop containing nucleotide triphosphate hydrolases"/>
    <property type="match status" value="2"/>
</dbReference>
<feature type="domain" description="PID" evidence="30">
    <location>
        <begin position="528"/>
        <end position="675"/>
    </location>
</feature>
<dbReference type="PROSITE" id="PS50106">
    <property type="entry name" value="PDZ"/>
    <property type="match status" value="2"/>
</dbReference>
<dbReference type="GO" id="GO:0005548">
    <property type="term" value="F:phospholipid transporter activity"/>
    <property type="evidence" value="ECO:0007669"/>
    <property type="project" value="UniProtKB-ARBA"/>
</dbReference>
<keyword evidence="14 29" id="KW-1133">Transmembrane helix</keyword>
<dbReference type="InterPro" id="IPR006020">
    <property type="entry name" value="PTB/PI_dom"/>
</dbReference>
<feature type="region of interest" description="Disordered" evidence="28">
    <location>
        <begin position="211"/>
        <end position="249"/>
    </location>
</feature>
<dbReference type="CDD" id="cd06793">
    <property type="entry name" value="PDZ2_APBA1_3-like"/>
    <property type="match status" value="1"/>
</dbReference>
<feature type="compositionally biased region" description="Acidic residues" evidence="28">
    <location>
        <begin position="406"/>
        <end position="418"/>
    </location>
</feature>